<keyword evidence="3" id="KW-1185">Reference proteome</keyword>
<dbReference type="AlphaFoldDB" id="A0A024G3J0"/>
<dbReference type="OrthoDB" id="122776at2759"/>
<organism evidence="2 3">
    <name type="scientific">Albugo candida</name>
    <dbReference type="NCBI Taxonomy" id="65357"/>
    <lineage>
        <taxon>Eukaryota</taxon>
        <taxon>Sar</taxon>
        <taxon>Stramenopiles</taxon>
        <taxon>Oomycota</taxon>
        <taxon>Peronosporomycetes</taxon>
        <taxon>Albuginales</taxon>
        <taxon>Albuginaceae</taxon>
        <taxon>Albugo</taxon>
    </lineage>
</organism>
<keyword evidence="1" id="KW-0812">Transmembrane</keyword>
<protein>
    <submittedName>
        <fullName evidence="2">Uncharacterized protein</fullName>
    </submittedName>
</protein>
<comment type="caution">
    <text evidence="2">The sequence shown here is derived from an EMBL/GenBank/DDBJ whole genome shotgun (WGS) entry which is preliminary data.</text>
</comment>
<keyword evidence="1" id="KW-1133">Transmembrane helix</keyword>
<accession>A0A024G3J0</accession>
<evidence type="ECO:0000256" key="1">
    <source>
        <dbReference type="SAM" id="Phobius"/>
    </source>
</evidence>
<keyword evidence="1" id="KW-0472">Membrane</keyword>
<feature type="transmembrane region" description="Helical" evidence="1">
    <location>
        <begin position="33"/>
        <end position="52"/>
    </location>
</feature>
<reference evidence="2 3" key="1">
    <citation type="submission" date="2012-05" db="EMBL/GenBank/DDBJ databases">
        <title>Recombination and specialization in a pathogen metapopulation.</title>
        <authorList>
            <person name="Gardiner A."/>
            <person name="Kemen E."/>
            <person name="Schultz-Larsen T."/>
            <person name="MacLean D."/>
            <person name="Van Oosterhout C."/>
            <person name="Jones J.D.G."/>
        </authorList>
    </citation>
    <scope>NUCLEOTIDE SEQUENCE [LARGE SCALE GENOMIC DNA]</scope>
    <source>
        <strain evidence="2 3">Ac Nc2</strain>
    </source>
</reference>
<gene>
    <name evidence="2" type="ORF">BN9_016530</name>
</gene>
<evidence type="ECO:0000313" key="2">
    <source>
        <dbReference type="EMBL" id="CCI40869.1"/>
    </source>
</evidence>
<evidence type="ECO:0000313" key="3">
    <source>
        <dbReference type="Proteomes" id="UP000053237"/>
    </source>
</evidence>
<dbReference type="InParanoid" id="A0A024G3J0"/>
<feature type="transmembrane region" description="Helical" evidence="1">
    <location>
        <begin position="58"/>
        <end position="77"/>
    </location>
</feature>
<dbReference type="Proteomes" id="UP000053237">
    <property type="component" value="Unassembled WGS sequence"/>
</dbReference>
<sequence length="363" mass="40702">MARPIRVGNRIPKVLPTLGTRSFAKTDGTHPQAFYPLIGLLFVVLVSLALYIQYRFWMITFGLVVMILSVAFVWLELSVKYTGNMISINQWQLIPQNLVEALLKSQLWHSIRRLGSVATNKATVRLSKNTRKVPRIGRNSISQKSTTLYGRKGRYCGSPNELKVAKNKDVRPVEAADKVTATQCGTIIEKRGNKGMLIPHNLSADTMAQYISQSFEPFSATNMTNASNRQSWIIPFALDKSVIDADAVRVGQIVEFSILKDSKLGNNTAIDVRPVRSAADVNEEILKTRKALLTCKQAREESFVRAMEGVKVISPRNEPVIHHLDLIEYAANLDQQGDLYTGRLAEKESLFAILRKKLFALKF</sequence>
<proteinExistence type="predicted"/>
<name>A0A024G3J0_9STRA</name>
<dbReference type="EMBL" id="CAIX01000012">
    <property type="protein sequence ID" value="CCI40869.1"/>
    <property type="molecule type" value="Genomic_DNA"/>
</dbReference>